<comment type="subcellular location">
    <subcellularLocation>
        <location evidence="1 18">Cytoplasm</location>
    </subcellularLocation>
</comment>
<protein>
    <recommendedName>
        <fullName evidence="5 18">Formate acetyltransferase</fullName>
        <ecNumber evidence="4 18">2.3.1.54</ecNumber>
    </recommendedName>
    <alternativeName>
        <fullName evidence="12 18">Pyruvate formate-lyase</fullName>
    </alternativeName>
</protein>
<dbReference type="AlphaFoldDB" id="A0A3T1D7S0"/>
<dbReference type="OrthoDB" id="9803969at2"/>
<comment type="catalytic activity">
    <reaction evidence="14 18">
        <text>formate + acetyl-CoA = pyruvate + CoA</text>
        <dbReference type="Rhea" id="RHEA:11844"/>
        <dbReference type="ChEBI" id="CHEBI:15361"/>
        <dbReference type="ChEBI" id="CHEBI:15740"/>
        <dbReference type="ChEBI" id="CHEBI:57287"/>
        <dbReference type="ChEBI" id="CHEBI:57288"/>
        <dbReference type="EC" id="2.3.1.54"/>
    </reaction>
</comment>
<keyword evidence="6 18" id="KW-0963">Cytoplasm</keyword>
<comment type="function">
    <text evidence="13">Catalyzes the conversion of pyruvate to formate and acetyl-CoA.</text>
</comment>
<dbReference type="PROSITE" id="PS51554">
    <property type="entry name" value="PFL"/>
    <property type="match status" value="1"/>
</dbReference>
<evidence type="ECO:0000256" key="15">
    <source>
        <dbReference type="PIRSR" id="PIRSR000379-1"/>
    </source>
</evidence>
<dbReference type="Pfam" id="PF01228">
    <property type="entry name" value="Gly_radical"/>
    <property type="match status" value="1"/>
</dbReference>
<dbReference type="Pfam" id="PF02901">
    <property type="entry name" value="PFL-like"/>
    <property type="match status" value="1"/>
</dbReference>
<evidence type="ECO:0000259" key="20">
    <source>
        <dbReference type="PROSITE" id="PS51149"/>
    </source>
</evidence>
<evidence type="ECO:0000256" key="14">
    <source>
        <dbReference type="ARBA" id="ARBA00049029"/>
    </source>
</evidence>
<dbReference type="PANTHER" id="PTHR30191:SF0">
    <property type="entry name" value="FORMATE ACETYLTRANSFERASE 1"/>
    <property type="match status" value="1"/>
</dbReference>
<dbReference type="InterPro" id="IPR005949">
    <property type="entry name" value="Form_AcTrfase"/>
</dbReference>
<evidence type="ECO:0000256" key="5">
    <source>
        <dbReference type="ARBA" id="ARBA00013897"/>
    </source>
</evidence>
<evidence type="ECO:0000256" key="19">
    <source>
        <dbReference type="SAM" id="MobiDB-lite"/>
    </source>
</evidence>
<dbReference type="InterPro" id="IPR004184">
    <property type="entry name" value="PFL_dom"/>
</dbReference>
<evidence type="ECO:0000259" key="21">
    <source>
        <dbReference type="PROSITE" id="PS51554"/>
    </source>
</evidence>
<dbReference type="GO" id="GO:0006006">
    <property type="term" value="P:glucose metabolic process"/>
    <property type="evidence" value="ECO:0007669"/>
    <property type="project" value="UniProtKB-UniRule"/>
</dbReference>
<name>A0A3T1D7S0_9BACL</name>
<keyword evidence="9 16" id="KW-0556">Organic radical</keyword>
<organism evidence="22 23">
    <name type="scientific">Cohnella abietis</name>
    <dbReference type="NCBI Taxonomy" id="2507935"/>
    <lineage>
        <taxon>Bacteria</taxon>
        <taxon>Bacillati</taxon>
        <taxon>Bacillota</taxon>
        <taxon>Bacilli</taxon>
        <taxon>Bacillales</taxon>
        <taxon>Paenibacillaceae</taxon>
        <taxon>Cohnella</taxon>
    </lineage>
</organism>
<feature type="domain" description="Glycine radical" evidence="20">
    <location>
        <begin position="635"/>
        <end position="758"/>
    </location>
</feature>
<evidence type="ECO:0000256" key="2">
    <source>
        <dbReference type="ARBA" id="ARBA00004809"/>
    </source>
</evidence>
<feature type="active site" description="S-acetylcysteine intermediate" evidence="15">
    <location>
        <position position="422"/>
    </location>
</feature>
<dbReference type="Proteomes" id="UP000289856">
    <property type="component" value="Chromosome"/>
</dbReference>
<reference evidence="22 23" key="1">
    <citation type="submission" date="2019-01" db="EMBL/GenBank/DDBJ databases">
        <title>Complete genome sequence of Cohnella hallensis HS21 isolated from Korean fir (Abies koreana) rhizospheric soil.</title>
        <authorList>
            <person name="Jiang L."/>
            <person name="Kang S.W."/>
            <person name="Kim S."/>
            <person name="Jung J."/>
            <person name="Kim C.Y."/>
            <person name="Kim D.H."/>
            <person name="Kim S.W."/>
            <person name="Lee J."/>
        </authorList>
    </citation>
    <scope>NUCLEOTIDE SEQUENCE [LARGE SCALE GENOMIC DNA]</scope>
    <source>
        <strain evidence="22 23">HS21</strain>
    </source>
</reference>
<dbReference type="SUPFAM" id="SSF51998">
    <property type="entry name" value="PFL-like glycyl radical enzymes"/>
    <property type="match status" value="1"/>
</dbReference>
<dbReference type="EMBL" id="AP019400">
    <property type="protein sequence ID" value="BBI34137.1"/>
    <property type="molecule type" value="Genomic_DNA"/>
</dbReference>
<evidence type="ECO:0000313" key="23">
    <source>
        <dbReference type="Proteomes" id="UP000289856"/>
    </source>
</evidence>
<comment type="similarity">
    <text evidence="3 18">Belongs to the glycyl radical enzyme (GRE) family. PFL subfamily.</text>
</comment>
<feature type="region of interest" description="Disordered" evidence="19">
    <location>
        <begin position="619"/>
        <end position="642"/>
    </location>
</feature>
<dbReference type="FunFam" id="3.20.70.20:FF:000003">
    <property type="entry name" value="Formate acetyltransferase"/>
    <property type="match status" value="1"/>
</dbReference>
<dbReference type="InterPro" id="IPR019777">
    <property type="entry name" value="Form_AcTrfase_GR_CS"/>
</dbReference>
<evidence type="ECO:0000256" key="1">
    <source>
        <dbReference type="ARBA" id="ARBA00004496"/>
    </source>
</evidence>
<evidence type="ECO:0000256" key="18">
    <source>
        <dbReference type="RuleBase" id="RU368075"/>
    </source>
</evidence>
<evidence type="ECO:0000256" key="3">
    <source>
        <dbReference type="ARBA" id="ARBA00008375"/>
    </source>
</evidence>
<evidence type="ECO:0000256" key="6">
    <source>
        <dbReference type="ARBA" id="ARBA00022490"/>
    </source>
</evidence>
<evidence type="ECO:0000313" key="22">
    <source>
        <dbReference type="EMBL" id="BBI34137.1"/>
    </source>
</evidence>
<dbReference type="NCBIfam" id="TIGR01255">
    <property type="entry name" value="pyr_form_ly_1"/>
    <property type="match status" value="1"/>
</dbReference>
<evidence type="ECO:0000256" key="17">
    <source>
        <dbReference type="PROSITE-ProRule" id="PRU00493"/>
    </source>
</evidence>
<dbReference type="UniPathway" id="UPA00920">
    <property type="reaction ID" value="UER00891"/>
</dbReference>
<dbReference type="GO" id="GO:0008861">
    <property type="term" value="F:formate C-acetyltransferase activity"/>
    <property type="evidence" value="ECO:0007669"/>
    <property type="project" value="UniProtKB-UniRule"/>
</dbReference>
<keyword evidence="23" id="KW-1185">Reference proteome</keyword>
<accession>A0A3T1D7S0</accession>
<evidence type="ECO:0000256" key="13">
    <source>
        <dbReference type="ARBA" id="ARBA00034302"/>
    </source>
</evidence>
<dbReference type="PIRSF" id="PIRSF000379">
    <property type="entry name" value="For_Ac_trans_1"/>
    <property type="match status" value="1"/>
</dbReference>
<dbReference type="PANTHER" id="PTHR30191">
    <property type="entry name" value="FORMATE ACETYLTRANSFERASE"/>
    <property type="match status" value="1"/>
</dbReference>
<proteinExistence type="inferred from homology"/>
<evidence type="ECO:0000256" key="7">
    <source>
        <dbReference type="ARBA" id="ARBA00022526"/>
    </source>
</evidence>
<dbReference type="InterPro" id="IPR001150">
    <property type="entry name" value="Gly_radical"/>
</dbReference>
<dbReference type="KEGG" id="cohn:KCTCHS21_35360"/>
<evidence type="ECO:0000256" key="8">
    <source>
        <dbReference type="ARBA" id="ARBA00022679"/>
    </source>
</evidence>
<sequence length="758" mass="84630">MATTENDLQNTPLSGQSLGWREFQPGRWQRHIDVNDFLGLNLTPYEGDEAFLASPTDETKQLWDVVLELMKKERESGGVLDIDTHTVSTITSHKPGYIDKGLEKVVGLQTDAPLKRSVQPFGGIRMVIDACEAYGYKLSDDIQKVFTDIRKTHNEGVFDGYTSEMKLARKAAIITGLPDAYGRGRIIGDYRRVALYGVDFLVTAKKTDLVQMDLNVITEDVIRTREELAEQIRSLNELKKMAATYGYDISGPATSASEAVQWLYFAYLAAIKEQNGAAMSIGRISSFLDIYIERDLKEGVLTEIQAQELVDHLVMKLRLVKFLRTPDYNELFSGDPTWVTESIGGMDNNGSTRVTRSSFRFLHTLYNLGPAPEPNLTVLWSTRLPTGFKEYCAKVSIDTSSIQYENDDLMRPLFGEDYGIACCVSAMRIGKQMQFFGARANLAKALLYAINGGVDEKLNIQVGPTIAPLTGDILDYAEVMKRFDEMLEWLAKLYMNTLNVIHYMHDKYSYERIEMALHDTDIVRTMACGIAGLSVVADSLSAIKHTRVRPIRNERGLAIDFEIEGPYPQFGNNDASVDDIAVMLTETFISKLRKHKTYRAAIPTLSVLTITSNVVYGKKTGSTPDGRKSGEPFAPGANPMHGRDRKGALASLTSVAKLPYDSCLDGISNTFSIIPKALGREADTRVLNLVSLLDGYVANKGHHLNINVFNREQLLDAMEHPEQYPQLTIRVSGYAVNFIKLTREQQLDVINRTFHGAV</sequence>
<evidence type="ECO:0000256" key="11">
    <source>
        <dbReference type="ARBA" id="ARBA00023315"/>
    </source>
</evidence>
<keyword evidence="11 18" id="KW-0012">Acyltransferase</keyword>
<feature type="modified residue" description="Glycine radical" evidence="16 17">
    <location>
        <position position="733"/>
    </location>
</feature>
<gene>
    <name evidence="22" type="primary">pflB</name>
    <name evidence="22" type="ORF">KCTCHS21_35360</name>
</gene>
<evidence type="ECO:0000256" key="9">
    <source>
        <dbReference type="ARBA" id="ARBA00022818"/>
    </source>
</evidence>
<keyword evidence="10 18" id="KW-0119">Carbohydrate metabolism</keyword>
<comment type="subunit">
    <text evidence="18">Homodimer.</text>
</comment>
<dbReference type="CDD" id="cd01678">
    <property type="entry name" value="PFL1"/>
    <property type="match status" value="1"/>
</dbReference>
<feature type="active site" description="Cysteine radical intermediate" evidence="15">
    <location>
        <position position="423"/>
    </location>
</feature>
<evidence type="ECO:0000256" key="4">
    <source>
        <dbReference type="ARBA" id="ARBA00013214"/>
    </source>
</evidence>
<keyword evidence="7 18" id="KW-0313">Glucose metabolism</keyword>
<dbReference type="Gene3D" id="3.20.70.20">
    <property type="match status" value="1"/>
</dbReference>
<dbReference type="PROSITE" id="PS00850">
    <property type="entry name" value="GLY_RADICAL_1"/>
    <property type="match status" value="1"/>
</dbReference>
<dbReference type="EC" id="2.3.1.54" evidence="4 18"/>
<dbReference type="PROSITE" id="PS51149">
    <property type="entry name" value="GLY_RADICAL_2"/>
    <property type="match status" value="1"/>
</dbReference>
<comment type="pathway">
    <text evidence="2 18">Fermentation; pyruvate fermentation; formate from pyruvate: step 1/1.</text>
</comment>
<dbReference type="GO" id="GO:0005829">
    <property type="term" value="C:cytosol"/>
    <property type="evidence" value="ECO:0007669"/>
    <property type="project" value="TreeGrafter"/>
</dbReference>
<evidence type="ECO:0000256" key="12">
    <source>
        <dbReference type="ARBA" id="ARBA00031063"/>
    </source>
</evidence>
<dbReference type="InterPro" id="IPR050244">
    <property type="entry name" value="Auton_GlycylRad_Cofactor"/>
</dbReference>
<evidence type="ECO:0000256" key="10">
    <source>
        <dbReference type="ARBA" id="ARBA00023277"/>
    </source>
</evidence>
<dbReference type="RefSeq" id="WP_130610987.1">
    <property type="nucleotide sequence ID" value="NZ_AP019400.1"/>
</dbReference>
<evidence type="ECO:0000256" key="16">
    <source>
        <dbReference type="PIRSR" id="PIRSR000379-2"/>
    </source>
</evidence>
<feature type="domain" description="PFL" evidence="21">
    <location>
        <begin position="26"/>
        <end position="628"/>
    </location>
</feature>
<keyword evidence="8 18" id="KW-0808">Transferase</keyword>